<reference evidence="2" key="2">
    <citation type="journal article" date="2015" name="Data Brief">
        <title>Shoot transcriptome of the giant reed, Arundo donax.</title>
        <authorList>
            <person name="Barrero R.A."/>
            <person name="Guerrero F.D."/>
            <person name="Moolhuijzen P."/>
            <person name="Goolsby J.A."/>
            <person name="Tidwell J."/>
            <person name="Bellgard S.E."/>
            <person name="Bellgard M.I."/>
        </authorList>
    </citation>
    <scope>NUCLEOTIDE SEQUENCE</scope>
    <source>
        <tissue evidence="2">Shoot tissue taken approximately 20 cm above the soil surface</tissue>
    </source>
</reference>
<feature type="compositionally biased region" description="Polar residues" evidence="1">
    <location>
        <begin position="91"/>
        <end position="102"/>
    </location>
</feature>
<evidence type="ECO:0000256" key="1">
    <source>
        <dbReference type="SAM" id="MobiDB-lite"/>
    </source>
</evidence>
<reference evidence="2" key="1">
    <citation type="submission" date="2014-09" db="EMBL/GenBank/DDBJ databases">
        <authorList>
            <person name="Magalhaes I.L.F."/>
            <person name="Oliveira U."/>
            <person name="Santos F.R."/>
            <person name="Vidigal T.H.D.A."/>
            <person name="Brescovit A.D."/>
            <person name="Santos A.J."/>
        </authorList>
    </citation>
    <scope>NUCLEOTIDE SEQUENCE</scope>
    <source>
        <tissue evidence="2">Shoot tissue taken approximately 20 cm above the soil surface</tissue>
    </source>
</reference>
<accession>A0A0A9GCY7</accession>
<dbReference type="AlphaFoldDB" id="A0A0A9GCY7"/>
<proteinExistence type="predicted"/>
<feature type="region of interest" description="Disordered" evidence="1">
    <location>
        <begin position="91"/>
        <end position="113"/>
    </location>
</feature>
<name>A0A0A9GCY7_ARUDO</name>
<dbReference type="Pfam" id="PF05056">
    <property type="entry name" value="DUF674"/>
    <property type="match status" value="1"/>
</dbReference>
<dbReference type="EMBL" id="GBRH01179378">
    <property type="protein sequence ID" value="JAE18518.1"/>
    <property type="molecule type" value="Transcribed_RNA"/>
</dbReference>
<evidence type="ECO:0000313" key="2">
    <source>
        <dbReference type="EMBL" id="JAE18518.1"/>
    </source>
</evidence>
<dbReference type="InterPro" id="IPR007750">
    <property type="entry name" value="DUF674"/>
</dbReference>
<protein>
    <submittedName>
        <fullName evidence="2">Uncharacterized protein</fullName>
    </submittedName>
</protein>
<sequence>MVGCVGNLYASVEKLDATYVQPGAAKDALLRPTVLSPVVSTNGSLFSLPAPPSAPARPKKFFRCSDSSNNTSTFQFGCSYSNSSCRRYMPTRSSNVTSSDVGSLTCGPRKPTC</sequence>
<organism evidence="2">
    <name type="scientific">Arundo donax</name>
    <name type="common">Giant reed</name>
    <name type="synonym">Donax arundinaceus</name>
    <dbReference type="NCBI Taxonomy" id="35708"/>
    <lineage>
        <taxon>Eukaryota</taxon>
        <taxon>Viridiplantae</taxon>
        <taxon>Streptophyta</taxon>
        <taxon>Embryophyta</taxon>
        <taxon>Tracheophyta</taxon>
        <taxon>Spermatophyta</taxon>
        <taxon>Magnoliopsida</taxon>
        <taxon>Liliopsida</taxon>
        <taxon>Poales</taxon>
        <taxon>Poaceae</taxon>
        <taxon>PACMAD clade</taxon>
        <taxon>Arundinoideae</taxon>
        <taxon>Arundineae</taxon>
        <taxon>Arundo</taxon>
    </lineage>
</organism>